<feature type="domain" description="Vitamin K epoxide reductase" evidence="11">
    <location>
        <begin position="163"/>
        <end position="290"/>
    </location>
</feature>
<dbReference type="Pfam" id="PF13462">
    <property type="entry name" value="Thioredoxin_4"/>
    <property type="match status" value="1"/>
</dbReference>
<dbReference type="AlphaFoldDB" id="A0A5C6ZFW3"/>
<evidence type="ECO:0000256" key="8">
    <source>
        <dbReference type="ARBA" id="ARBA00023157"/>
    </source>
</evidence>
<evidence type="ECO:0000256" key="9">
    <source>
        <dbReference type="ARBA" id="ARBA00023284"/>
    </source>
</evidence>
<feature type="transmembrane region" description="Helical" evidence="10">
    <location>
        <begin position="275"/>
        <end position="296"/>
    </location>
</feature>
<evidence type="ECO:0000256" key="1">
    <source>
        <dbReference type="ARBA" id="ARBA00004141"/>
    </source>
</evidence>
<feature type="transmembrane region" description="Helical" evidence="10">
    <location>
        <begin position="159"/>
        <end position="180"/>
    </location>
</feature>
<keyword evidence="6" id="KW-0560">Oxidoreductase</keyword>
<feature type="transmembrane region" description="Helical" evidence="10">
    <location>
        <begin position="243"/>
        <end position="263"/>
    </location>
</feature>
<feature type="domain" description="Thioredoxin-like fold" evidence="12">
    <location>
        <begin position="367"/>
        <end position="508"/>
    </location>
</feature>
<feature type="transmembrane region" description="Helical" evidence="10">
    <location>
        <begin position="133"/>
        <end position="153"/>
    </location>
</feature>
<dbReference type="InterPro" id="IPR036249">
    <property type="entry name" value="Thioredoxin-like_sf"/>
</dbReference>
<dbReference type="GO" id="GO:0016020">
    <property type="term" value="C:membrane"/>
    <property type="evidence" value="ECO:0007669"/>
    <property type="project" value="UniProtKB-SubCell"/>
</dbReference>
<evidence type="ECO:0000256" key="6">
    <source>
        <dbReference type="ARBA" id="ARBA00023002"/>
    </source>
</evidence>
<sequence>MELLRPLFQYLDAENIALDNDEFEFQFNSHPDYPSLLAISDTLKFFNVHNGAFNVDSAQIELLPNTFIARLKDDKTEFLSFVEKKENVIWYTNGTEKKHNIPKSDFINIWDDLVLLAESDKYNISKPKPKNNYLNILLGLSAILFLVISIEYLPMKWYGLFYVFPIIGLFLSVTALKDLFKTRSKLLDKFCQVSSANDCKTVVNSSKWKLLETVGFSDLSVVFFSVQIVSLFVMGISGLSMDYFSIQIVLLALSVPIISLSIYYQKYIEKKWCPICLSISGLVLAELAYVVFLKSFNYLDFEITTQGALQFLLVGSVSTVFWYTLKNLLSRLNHLKENELKANRFKRNYTIFKKMLTAPSRLKLPDNELILGNPNANISISIVTSPFCGHCKDPQYMLKTLLEKYDDAINVSVLYNVNPKNQRLLQFARIITQLKLDKGDNAFNEAMDYWYETKDDEKWLGKYQDEENSGFETLLAKNQVWLSEHDINFTPCMFINGYRYPNEYGIADLLFFMDELIEDKSILIKENKIAEAEKL</sequence>
<reference evidence="13 14" key="1">
    <citation type="submission" date="2019-08" db="EMBL/GenBank/DDBJ databases">
        <title>Genomes of Subsaximicrobium wynnwilliamsii strains.</title>
        <authorList>
            <person name="Bowman J.P."/>
        </authorList>
    </citation>
    <scope>NUCLEOTIDE SEQUENCE [LARGE SCALE GENOMIC DNA]</scope>
    <source>
        <strain evidence="13 14">2-80-2</strain>
    </source>
</reference>
<dbReference type="GO" id="GO:0016491">
    <property type="term" value="F:oxidoreductase activity"/>
    <property type="evidence" value="ECO:0007669"/>
    <property type="project" value="UniProtKB-KW"/>
</dbReference>
<evidence type="ECO:0000259" key="12">
    <source>
        <dbReference type="Pfam" id="PF13462"/>
    </source>
</evidence>
<comment type="similarity">
    <text evidence="2">Belongs to the VKOR family.</text>
</comment>
<dbReference type="GO" id="GO:0048038">
    <property type="term" value="F:quinone binding"/>
    <property type="evidence" value="ECO:0007669"/>
    <property type="project" value="UniProtKB-KW"/>
</dbReference>
<dbReference type="Proteomes" id="UP000321578">
    <property type="component" value="Unassembled WGS sequence"/>
</dbReference>
<organism evidence="13 14">
    <name type="scientific">Subsaximicrobium wynnwilliamsii</name>
    <dbReference type="NCBI Taxonomy" id="291179"/>
    <lineage>
        <taxon>Bacteria</taxon>
        <taxon>Pseudomonadati</taxon>
        <taxon>Bacteroidota</taxon>
        <taxon>Flavobacteriia</taxon>
        <taxon>Flavobacteriales</taxon>
        <taxon>Flavobacteriaceae</taxon>
        <taxon>Subsaximicrobium</taxon>
    </lineage>
</organism>
<evidence type="ECO:0008006" key="15">
    <source>
        <dbReference type="Google" id="ProtNLM"/>
    </source>
</evidence>
<dbReference type="RefSeq" id="WP_147087295.1">
    <property type="nucleotide sequence ID" value="NZ_VORM01000016.1"/>
</dbReference>
<proteinExistence type="inferred from homology"/>
<protein>
    <recommendedName>
        <fullName evidence="15">Thioredoxin domain-containing protein</fullName>
    </recommendedName>
</protein>
<keyword evidence="8" id="KW-1015">Disulfide bond</keyword>
<evidence type="ECO:0000256" key="2">
    <source>
        <dbReference type="ARBA" id="ARBA00006214"/>
    </source>
</evidence>
<dbReference type="OrthoDB" id="1100563at2"/>
<evidence type="ECO:0000256" key="5">
    <source>
        <dbReference type="ARBA" id="ARBA00022989"/>
    </source>
</evidence>
<dbReference type="InterPro" id="IPR012336">
    <property type="entry name" value="Thioredoxin-like_fold"/>
</dbReference>
<keyword evidence="7 10" id="KW-0472">Membrane</keyword>
<evidence type="ECO:0000259" key="11">
    <source>
        <dbReference type="Pfam" id="PF07884"/>
    </source>
</evidence>
<dbReference type="InterPro" id="IPR012932">
    <property type="entry name" value="VKOR"/>
</dbReference>
<comment type="caution">
    <text evidence="13">The sequence shown here is derived from an EMBL/GenBank/DDBJ whole genome shotgun (WGS) entry which is preliminary data.</text>
</comment>
<keyword evidence="14" id="KW-1185">Reference proteome</keyword>
<evidence type="ECO:0000256" key="10">
    <source>
        <dbReference type="SAM" id="Phobius"/>
    </source>
</evidence>
<feature type="transmembrane region" description="Helical" evidence="10">
    <location>
        <begin position="308"/>
        <end position="325"/>
    </location>
</feature>
<evidence type="ECO:0000256" key="3">
    <source>
        <dbReference type="ARBA" id="ARBA00022692"/>
    </source>
</evidence>
<keyword evidence="3 10" id="KW-0812">Transmembrane</keyword>
<keyword evidence="4" id="KW-0874">Quinone</keyword>
<feature type="transmembrane region" description="Helical" evidence="10">
    <location>
        <begin position="216"/>
        <end position="237"/>
    </location>
</feature>
<evidence type="ECO:0000256" key="4">
    <source>
        <dbReference type="ARBA" id="ARBA00022719"/>
    </source>
</evidence>
<evidence type="ECO:0000256" key="7">
    <source>
        <dbReference type="ARBA" id="ARBA00023136"/>
    </source>
</evidence>
<accession>A0A5C6ZFW3</accession>
<keyword evidence="9" id="KW-0676">Redox-active center</keyword>
<keyword evidence="5 10" id="KW-1133">Transmembrane helix</keyword>
<dbReference type="SUPFAM" id="SSF52833">
    <property type="entry name" value="Thioredoxin-like"/>
    <property type="match status" value="1"/>
</dbReference>
<comment type="subcellular location">
    <subcellularLocation>
        <location evidence="1">Membrane</location>
        <topology evidence="1">Multi-pass membrane protein</topology>
    </subcellularLocation>
</comment>
<dbReference type="InterPro" id="IPR038354">
    <property type="entry name" value="VKOR_sf"/>
</dbReference>
<dbReference type="Gene3D" id="1.20.1440.130">
    <property type="entry name" value="VKOR domain"/>
    <property type="match status" value="1"/>
</dbReference>
<dbReference type="CDD" id="cd12921">
    <property type="entry name" value="VKOR_4"/>
    <property type="match status" value="1"/>
</dbReference>
<evidence type="ECO:0000313" key="14">
    <source>
        <dbReference type="Proteomes" id="UP000321578"/>
    </source>
</evidence>
<evidence type="ECO:0000313" key="13">
    <source>
        <dbReference type="EMBL" id="TXD88077.1"/>
    </source>
</evidence>
<dbReference type="Gene3D" id="3.40.30.10">
    <property type="entry name" value="Glutaredoxin"/>
    <property type="match status" value="1"/>
</dbReference>
<name>A0A5C6ZFW3_9FLAO</name>
<dbReference type="Pfam" id="PF07884">
    <property type="entry name" value="VKOR"/>
    <property type="match status" value="1"/>
</dbReference>
<dbReference type="EMBL" id="VORO01000017">
    <property type="protein sequence ID" value="TXD88077.1"/>
    <property type="molecule type" value="Genomic_DNA"/>
</dbReference>
<gene>
    <name evidence="13" type="ORF">ESY86_14410</name>
</gene>